<sequence length="97" mass="11053">MKFPCVPGLLSEWSEELGRLLLLRHQKDRNEQKSTSMPAMHQTMHKAPYMAPGPHRLALLENTVSLWPKVMRKLFIRPSNIICGLDPFASFLAGVLQ</sequence>
<keyword evidence="2" id="KW-1185">Reference proteome</keyword>
<evidence type="ECO:0000313" key="2">
    <source>
        <dbReference type="Proteomes" id="UP000499080"/>
    </source>
</evidence>
<reference evidence="1 2" key="1">
    <citation type="journal article" date="2019" name="Sci. Rep.">
        <title>Orb-weaving spider Araneus ventricosus genome elucidates the spidroin gene catalogue.</title>
        <authorList>
            <person name="Kono N."/>
            <person name="Nakamura H."/>
            <person name="Ohtoshi R."/>
            <person name="Moran D.A.P."/>
            <person name="Shinohara A."/>
            <person name="Yoshida Y."/>
            <person name="Fujiwara M."/>
            <person name="Mori M."/>
            <person name="Tomita M."/>
            <person name="Arakawa K."/>
        </authorList>
    </citation>
    <scope>NUCLEOTIDE SEQUENCE [LARGE SCALE GENOMIC DNA]</scope>
</reference>
<accession>A0A4Y2GTZ3</accession>
<gene>
    <name evidence="1" type="ORF">AVEN_132857_1</name>
</gene>
<name>A0A4Y2GTZ3_ARAVE</name>
<comment type="caution">
    <text evidence="1">The sequence shown here is derived from an EMBL/GenBank/DDBJ whole genome shotgun (WGS) entry which is preliminary data.</text>
</comment>
<protein>
    <submittedName>
        <fullName evidence="1">Uncharacterized protein</fullName>
    </submittedName>
</protein>
<dbReference type="EMBL" id="BGPR01001543">
    <property type="protein sequence ID" value="GBM56381.1"/>
    <property type="molecule type" value="Genomic_DNA"/>
</dbReference>
<dbReference type="OrthoDB" id="6134805at2759"/>
<organism evidence="1 2">
    <name type="scientific">Araneus ventricosus</name>
    <name type="common">Orbweaver spider</name>
    <name type="synonym">Epeira ventricosa</name>
    <dbReference type="NCBI Taxonomy" id="182803"/>
    <lineage>
        <taxon>Eukaryota</taxon>
        <taxon>Metazoa</taxon>
        <taxon>Ecdysozoa</taxon>
        <taxon>Arthropoda</taxon>
        <taxon>Chelicerata</taxon>
        <taxon>Arachnida</taxon>
        <taxon>Araneae</taxon>
        <taxon>Araneomorphae</taxon>
        <taxon>Entelegynae</taxon>
        <taxon>Araneoidea</taxon>
        <taxon>Araneidae</taxon>
        <taxon>Araneus</taxon>
    </lineage>
</organism>
<proteinExistence type="predicted"/>
<dbReference type="Proteomes" id="UP000499080">
    <property type="component" value="Unassembled WGS sequence"/>
</dbReference>
<evidence type="ECO:0000313" key="1">
    <source>
        <dbReference type="EMBL" id="GBM56381.1"/>
    </source>
</evidence>
<dbReference type="AlphaFoldDB" id="A0A4Y2GTZ3"/>